<evidence type="ECO:0000313" key="4">
    <source>
        <dbReference type="EMBL" id="UOQ52464.1"/>
    </source>
</evidence>
<protein>
    <recommendedName>
        <fullName evidence="2">Phosphoesterase</fullName>
        <ecNumber evidence="2">3.1.4.-</ecNumber>
    </recommendedName>
</protein>
<dbReference type="InterPro" id="IPR029052">
    <property type="entry name" value="Metallo-depent_PP-like"/>
</dbReference>
<gene>
    <name evidence="4" type="ORF">MUN80_22270</name>
</gene>
<keyword evidence="5" id="KW-1185">Reference proteome</keyword>
<comment type="similarity">
    <text evidence="1 2">Belongs to the metallophosphoesterase superfamily. YfcE family.</text>
</comment>
<evidence type="ECO:0000256" key="1">
    <source>
        <dbReference type="ARBA" id="ARBA00008950"/>
    </source>
</evidence>
<sequence length="172" mass="18816">MKKIGLLSDTHSYWDERILHHLTGCDEIWHAGDFGNAAVIEALETVAPLRGVYGNIDGQDVRQTQPLVQNFEIEGLRVLMTHIGGYPGHYSPAARPLVAQQRPGLFISGHSHILKVMPDPKLGLLHLNPGAAGLHGFHKVRTMLRFEVANGKVQQLQAIELGLRAALRGGGE</sequence>
<proteinExistence type="inferred from homology"/>
<keyword evidence="2" id="KW-0479">Metal-binding</keyword>
<accession>A0ABY4F719</accession>
<dbReference type="EMBL" id="CP095049">
    <property type="protein sequence ID" value="UOQ52464.1"/>
    <property type="molecule type" value="Genomic_DNA"/>
</dbReference>
<dbReference type="SUPFAM" id="SSF56300">
    <property type="entry name" value="Metallo-dependent phosphatases"/>
    <property type="match status" value="1"/>
</dbReference>
<feature type="domain" description="Calcineurin-like phosphoesterase" evidence="3">
    <location>
        <begin position="3"/>
        <end position="150"/>
    </location>
</feature>
<dbReference type="InterPro" id="IPR000979">
    <property type="entry name" value="Phosphodiesterase_MJ0936/Vps29"/>
</dbReference>
<dbReference type="EC" id="3.1.4.-" evidence="2"/>
<evidence type="ECO:0000259" key="3">
    <source>
        <dbReference type="Pfam" id="PF12850"/>
    </source>
</evidence>
<dbReference type="InterPro" id="IPR024654">
    <property type="entry name" value="Calcineurin-like_PHP_lpxH"/>
</dbReference>
<evidence type="ECO:0000313" key="5">
    <source>
        <dbReference type="Proteomes" id="UP000831785"/>
    </source>
</evidence>
<dbReference type="Pfam" id="PF12850">
    <property type="entry name" value="Metallophos_2"/>
    <property type="match status" value="1"/>
</dbReference>
<reference evidence="4 5" key="1">
    <citation type="submission" date="2022-04" db="EMBL/GenBank/DDBJ databases">
        <title>Hymenobacter sp. isolated from the air.</title>
        <authorList>
            <person name="Won M."/>
            <person name="Lee C.-M."/>
            <person name="Woen H.-Y."/>
            <person name="Kwon S.-W."/>
        </authorList>
    </citation>
    <scope>NUCLEOTIDE SEQUENCE [LARGE SCALE GENOMIC DNA]</scope>
    <source>
        <strain evidence="5">5116 S-27</strain>
    </source>
</reference>
<evidence type="ECO:0000256" key="2">
    <source>
        <dbReference type="RuleBase" id="RU362039"/>
    </source>
</evidence>
<dbReference type="Gene3D" id="3.60.21.10">
    <property type="match status" value="1"/>
</dbReference>
<dbReference type="RefSeq" id="WP_244716482.1">
    <property type="nucleotide sequence ID" value="NZ_CP095049.1"/>
</dbReference>
<organism evidence="4 5">
    <name type="scientific">Hymenobacter cellulosivorans</name>
    <dbReference type="NCBI Taxonomy" id="2932249"/>
    <lineage>
        <taxon>Bacteria</taxon>
        <taxon>Pseudomonadati</taxon>
        <taxon>Bacteroidota</taxon>
        <taxon>Cytophagia</taxon>
        <taxon>Cytophagales</taxon>
        <taxon>Hymenobacteraceae</taxon>
        <taxon>Hymenobacter</taxon>
    </lineage>
</organism>
<dbReference type="NCBIfam" id="TIGR00040">
    <property type="entry name" value="yfcE"/>
    <property type="match status" value="1"/>
</dbReference>
<dbReference type="Proteomes" id="UP000831785">
    <property type="component" value="Chromosome"/>
</dbReference>
<comment type="cofactor">
    <cofactor evidence="2">
        <name>a divalent metal cation</name>
        <dbReference type="ChEBI" id="CHEBI:60240"/>
    </cofactor>
</comment>
<name>A0ABY4F719_9BACT</name>